<organism evidence="2 3">
    <name type="scientific">Pontiella sulfatireligans</name>
    <dbReference type="NCBI Taxonomy" id="2750658"/>
    <lineage>
        <taxon>Bacteria</taxon>
        <taxon>Pseudomonadati</taxon>
        <taxon>Kiritimatiellota</taxon>
        <taxon>Kiritimatiellia</taxon>
        <taxon>Kiritimatiellales</taxon>
        <taxon>Pontiellaceae</taxon>
        <taxon>Pontiella</taxon>
    </lineage>
</organism>
<evidence type="ECO:0000256" key="1">
    <source>
        <dbReference type="SAM" id="Phobius"/>
    </source>
</evidence>
<dbReference type="Pfam" id="PF11810">
    <property type="entry name" value="DUF3332"/>
    <property type="match status" value="1"/>
</dbReference>
<dbReference type="InterPro" id="IPR021768">
    <property type="entry name" value="DUF3332"/>
</dbReference>
<dbReference type="PROSITE" id="PS51257">
    <property type="entry name" value="PROKAR_LIPOPROTEIN"/>
    <property type="match status" value="1"/>
</dbReference>
<keyword evidence="1" id="KW-0472">Membrane</keyword>
<proteinExistence type="predicted"/>
<dbReference type="AlphaFoldDB" id="A0A6C2UDN5"/>
<dbReference type="RefSeq" id="WP_222846107.1">
    <property type="nucleotide sequence ID" value="NZ_CAAHFH010000001.1"/>
</dbReference>
<feature type="transmembrane region" description="Helical" evidence="1">
    <location>
        <begin position="12"/>
        <end position="34"/>
    </location>
</feature>
<gene>
    <name evidence="2" type="ORF">SCARR_00049</name>
</gene>
<evidence type="ECO:0000313" key="3">
    <source>
        <dbReference type="Proteomes" id="UP000346198"/>
    </source>
</evidence>
<accession>A0A6C2UDN5</accession>
<evidence type="ECO:0008006" key="4">
    <source>
        <dbReference type="Google" id="ProtNLM"/>
    </source>
</evidence>
<protein>
    <recommendedName>
        <fullName evidence="4">DUF3332 domain-containing protein</fullName>
    </recommendedName>
</protein>
<reference evidence="2 3" key="1">
    <citation type="submission" date="2019-04" db="EMBL/GenBank/DDBJ databases">
        <authorList>
            <person name="Van Vliet M D."/>
        </authorList>
    </citation>
    <scope>NUCLEOTIDE SEQUENCE [LARGE SCALE GENOMIC DNA]</scope>
    <source>
        <strain evidence="2 3">F21</strain>
    </source>
</reference>
<sequence>MNNNDRLKRFTVPVMAAVTASILMSTGCMGHMGLTQKVKKGNLSVTENRWGREGVFLGFQIFWVYRVSTLLDLIVFNSIEFWSGDNPLTDQPALVNISQETLDKVFGEKSVDMAQIERINETEAKMYMAFSNGDKMTFDVVRSDAVYTVSYQGREFYTGQINDAAGLVKEEV</sequence>
<keyword evidence="1" id="KW-1133">Transmembrane helix</keyword>
<keyword evidence="3" id="KW-1185">Reference proteome</keyword>
<name>A0A6C2UDN5_9BACT</name>
<dbReference type="EMBL" id="CAAHFH010000001">
    <property type="protein sequence ID" value="VGO17999.1"/>
    <property type="molecule type" value="Genomic_DNA"/>
</dbReference>
<evidence type="ECO:0000313" key="2">
    <source>
        <dbReference type="EMBL" id="VGO17999.1"/>
    </source>
</evidence>
<keyword evidence="1" id="KW-0812">Transmembrane</keyword>
<dbReference type="Proteomes" id="UP000346198">
    <property type="component" value="Unassembled WGS sequence"/>
</dbReference>